<sequence>MAWRLLCGSSEGCADVLHGVTSMEMLEVLEHPHAKGGSSDQAGWCGLAGSCPTVSVGDFYILQSSYLDPDPHILLSAMKNGNSKFHQKYARLTEAIGEVIDNFSLVRFYPLNIKKDESIDNILITIDNIIQYGEDADVKVKDFDEPDDEDCNND</sequence>
<comment type="caution">
    <text evidence="1">The sequence shown here is derived from an EMBL/GenBank/DDBJ whole genome shotgun (WGS) entry which is preliminary data.</text>
</comment>
<gene>
    <name evidence="1" type="ORF">PLXY2_LOCUS3049</name>
</gene>
<evidence type="ECO:0000313" key="2">
    <source>
        <dbReference type="Proteomes" id="UP000653454"/>
    </source>
</evidence>
<keyword evidence="2" id="KW-1185">Reference proteome</keyword>
<dbReference type="AlphaFoldDB" id="A0A8S4DRK7"/>
<dbReference type="Proteomes" id="UP000653454">
    <property type="component" value="Unassembled WGS sequence"/>
</dbReference>
<organism evidence="1 2">
    <name type="scientific">Plutella xylostella</name>
    <name type="common">Diamondback moth</name>
    <name type="synonym">Plutella maculipennis</name>
    <dbReference type="NCBI Taxonomy" id="51655"/>
    <lineage>
        <taxon>Eukaryota</taxon>
        <taxon>Metazoa</taxon>
        <taxon>Ecdysozoa</taxon>
        <taxon>Arthropoda</taxon>
        <taxon>Hexapoda</taxon>
        <taxon>Insecta</taxon>
        <taxon>Pterygota</taxon>
        <taxon>Neoptera</taxon>
        <taxon>Endopterygota</taxon>
        <taxon>Lepidoptera</taxon>
        <taxon>Glossata</taxon>
        <taxon>Ditrysia</taxon>
        <taxon>Yponomeutoidea</taxon>
        <taxon>Plutellidae</taxon>
        <taxon>Plutella</taxon>
    </lineage>
</organism>
<evidence type="ECO:0000313" key="1">
    <source>
        <dbReference type="EMBL" id="CAG9103769.1"/>
    </source>
</evidence>
<accession>A0A8S4DRK7</accession>
<dbReference type="EMBL" id="CAJHNJ030000008">
    <property type="protein sequence ID" value="CAG9103769.1"/>
    <property type="molecule type" value="Genomic_DNA"/>
</dbReference>
<name>A0A8S4DRK7_PLUXY</name>
<protein>
    <submittedName>
        <fullName evidence="1">(diamondback moth) hypothetical protein</fullName>
    </submittedName>
</protein>
<reference evidence="1" key="1">
    <citation type="submission" date="2020-11" db="EMBL/GenBank/DDBJ databases">
        <authorList>
            <person name="Whiteford S."/>
        </authorList>
    </citation>
    <scope>NUCLEOTIDE SEQUENCE</scope>
</reference>
<proteinExistence type="predicted"/>